<feature type="compositionally biased region" description="Basic residues" evidence="1">
    <location>
        <begin position="80"/>
        <end position="92"/>
    </location>
</feature>
<evidence type="ECO:0000313" key="2">
    <source>
        <dbReference type="EMBL" id="KAL1518069.1"/>
    </source>
</evidence>
<evidence type="ECO:0000256" key="1">
    <source>
        <dbReference type="SAM" id="MobiDB-lite"/>
    </source>
</evidence>
<dbReference type="PANTHER" id="PTHR22684">
    <property type="entry name" value="NULP1-RELATED"/>
    <property type="match status" value="1"/>
</dbReference>
<reference evidence="2 3" key="1">
    <citation type="submission" date="2024-05" db="EMBL/GenBank/DDBJ databases">
        <title>Genetic variation in Jamaican populations of the coffee berry borer (Hypothenemus hampei).</title>
        <authorList>
            <person name="Errbii M."/>
            <person name="Myrie A."/>
        </authorList>
    </citation>
    <scope>NUCLEOTIDE SEQUENCE [LARGE SCALE GENOMIC DNA]</scope>
    <source>
        <strain evidence="2">JA-Hopewell-2020-01-JO</strain>
        <tissue evidence="2">Whole body</tissue>
    </source>
</reference>
<feature type="compositionally biased region" description="Basic and acidic residues" evidence="1">
    <location>
        <begin position="66"/>
        <end position="79"/>
    </location>
</feature>
<keyword evidence="3" id="KW-1185">Reference proteome</keyword>
<feature type="compositionally biased region" description="Polar residues" evidence="1">
    <location>
        <begin position="617"/>
        <end position="628"/>
    </location>
</feature>
<feature type="region of interest" description="Disordered" evidence="1">
    <location>
        <begin position="617"/>
        <end position="645"/>
    </location>
</feature>
<dbReference type="InterPro" id="IPR006994">
    <property type="entry name" value="TCF25/Rqc1"/>
</dbReference>
<dbReference type="Proteomes" id="UP001566132">
    <property type="component" value="Unassembled WGS sequence"/>
</dbReference>
<evidence type="ECO:0008006" key="4">
    <source>
        <dbReference type="Google" id="ProtNLM"/>
    </source>
</evidence>
<feature type="compositionally biased region" description="Basic and acidic residues" evidence="1">
    <location>
        <begin position="9"/>
        <end position="18"/>
    </location>
</feature>
<accession>A0ABD1FFM2</accession>
<sequence>MSSRVLRKLQSDKDKELGENDNISDLELETPIGGARKKQFNVNRYDLLNQQSHSESEVKEDDNETEAAKSCEGENVHESVKKKRKKRKKKSGKQANTHRSSEDNADVDEVERSLREVNRLLGKHTDVSVVNQRTHEKTSQRKTLLSVQHKHLNPNNELRRIFGSKIIQAEHKRKYRGGSRAHMKTTFMATCHPNWPHISKSGLSMSLLEFKDGCQYFTYEHSQSYRQVENKFLQAVESFHPDNIVSIINEHPYHVNSLIQMSDLCKLSEDLAMASELIERALYHLEFAFHPLFNVTQGNCRLDYRRQENRALYVTIFKHLTFLGGRACCRTSLEFCKLLLSLDPVGDPLGIKLSIDFYALRAKEFQWLCDFVEALDNTYNLMQLPNFSFSLAVALFYLGESNKADDVLQNALLMFPFVLPLLLEKCSIQIDNRVSNHPFFVDADEKRCPSALLPLISLYVNRNYHIWRDADLLPWLEKNVHEVLDRVDKKEQIVEDYKQKRTKRFIGALPLSIARHILLSDDVKGVPLQETLDPIMSFDPFPPKDSINLYTRPQRPTVVSNSSNPLLMFLGSIMPDFNPRERLRDDRDPADEAQALDRPDDFRGRIASLVDSINNLLTSVRPEQQPQNDADDDADEDSADDADLT</sequence>
<dbReference type="PANTHER" id="PTHR22684:SF0">
    <property type="entry name" value="RIBOSOME QUALITY CONTROL COMPLEX SUBUNIT TCF25"/>
    <property type="match status" value="1"/>
</dbReference>
<dbReference type="Pfam" id="PF04910">
    <property type="entry name" value="Tcf25"/>
    <property type="match status" value="1"/>
</dbReference>
<dbReference type="AlphaFoldDB" id="A0ABD1FFM2"/>
<feature type="region of interest" description="Disordered" evidence="1">
    <location>
        <begin position="580"/>
        <end position="599"/>
    </location>
</feature>
<gene>
    <name evidence="2" type="ORF">ABEB36_001750</name>
</gene>
<proteinExistence type="predicted"/>
<evidence type="ECO:0000313" key="3">
    <source>
        <dbReference type="Proteomes" id="UP001566132"/>
    </source>
</evidence>
<feature type="region of interest" description="Disordered" evidence="1">
    <location>
        <begin position="1"/>
        <end position="109"/>
    </location>
</feature>
<name>A0ABD1FFM2_HYPHA</name>
<dbReference type="EMBL" id="JBDJPC010000001">
    <property type="protein sequence ID" value="KAL1518069.1"/>
    <property type="molecule type" value="Genomic_DNA"/>
</dbReference>
<feature type="compositionally biased region" description="Acidic residues" evidence="1">
    <location>
        <begin position="629"/>
        <end position="645"/>
    </location>
</feature>
<protein>
    <recommendedName>
        <fullName evidence="4">Transcription factor 25</fullName>
    </recommendedName>
</protein>
<organism evidence="2 3">
    <name type="scientific">Hypothenemus hampei</name>
    <name type="common">Coffee berry borer</name>
    <dbReference type="NCBI Taxonomy" id="57062"/>
    <lineage>
        <taxon>Eukaryota</taxon>
        <taxon>Metazoa</taxon>
        <taxon>Ecdysozoa</taxon>
        <taxon>Arthropoda</taxon>
        <taxon>Hexapoda</taxon>
        <taxon>Insecta</taxon>
        <taxon>Pterygota</taxon>
        <taxon>Neoptera</taxon>
        <taxon>Endopterygota</taxon>
        <taxon>Coleoptera</taxon>
        <taxon>Polyphaga</taxon>
        <taxon>Cucujiformia</taxon>
        <taxon>Curculionidae</taxon>
        <taxon>Scolytinae</taxon>
        <taxon>Hypothenemus</taxon>
    </lineage>
</organism>
<comment type="caution">
    <text evidence="2">The sequence shown here is derived from an EMBL/GenBank/DDBJ whole genome shotgun (WGS) entry which is preliminary data.</text>
</comment>